<evidence type="ECO:0000313" key="6">
    <source>
        <dbReference type="EMBL" id="OEG20376.1"/>
    </source>
</evidence>
<organism evidence="6 7">
    <name type="scientific">Enterococcus termitis</name>
    <dbReference type="NCBI Taxonomy" id="332950"/>
    <lineage>
        <taxon>Bacteria</taxon>
        <taxon>Bacillati</taxon>
        <taxon>Bacillota</taxon>
        <taxon>Bacilli</taxon>
        <taxon>Lactobacillales</taxon>
        <taxon>Enterococcaceae</taxon>
        <taxon>Enterococcus</taxon>
    </lineage>
</organism>
<dbReference type="SMART" id="SM00422">
    <property type="entry name" value="HTH_MERR"/>
    <property type="match status" value="1"/>
</dbReference>
<sequence>MREKELRRSMSVFPIGTVMKLTDLSARQIRYYEEQDLIHPERSEGNRRMYSLNDIDVLLEIKDYLSDGLNMAGIKRVYEMKLEEQTHAQESNKPLTDEDVRKILYDELISQGGLTQQNPFQSRGPKL</sequence>
<dbReference type="AlphaFoldDB" id="A0A1E5H6A2"/>
<dbReference type="PANTHER" id="PTHR30204:SF65">
    <property type="entry name" value="HTH-TYPE TRANSCRIPTIONAL REGULATOR TNRA"/>
    <property type="match status" value="1"/>
</dbReference>
<dbReference type="Proteomes" id="UP000095094">
    <property type="component" value="Unassembled WGS sequence"/>
</dbReference>
<proteinExistence type="predicted"/>
<dbReference type="OrthoDB" id="9806513at2"/>
<keyword evidence="4" id="KW-0804">Transcription</keyword>
<evidence type="ECO:0000259" key="5">
    <source>
        <dbReference type="PROSITE" id="PS50937"/>
    </source>
</evidence>
<dbReference type="CDD" id="cd01105">
    <property type="entry name" value="HTH_GlnR-like"/>
    <property type="match status" value="1"/>
</dbReference>
<protein>
    <submittedName>
        <fullName evidence="6">MerR family transcriptional regulator</fullName>
    </submittedName>
</protein>
<dbReference type="Pfam" id="PF13411">
    <property type="entry name" value="MerR_1"/>
    <property type="match status" value="1"/>
</dbReference>
<keyword evidence="7" id="KW-1185">Reference proteome</keyword>
<feature type="domain" description="HTH merR-type" evidence="5">
    <location>
        <begin position="12"/>
        <end position="80"/>
    </location>
</feature>
<dbReference type="InterPro" id="IPR000551">
    <property type="entry name" value="MerR-type_HTH_dom"/>
</dbReference>
<dbReference type="EMBL" id="MIJY01000001">
    <property type="protein sequence ID" value="OEG20376.1"/>
    <property type="molecule type" value="Genomic_DNA"/>
</dbReference>
<dbReference type="RefSeq" id="WP_069661686.1">
    <property type="nucleotide sequence ID" value="NZ_JBHUJJ010000001.1"/>
</dbReference>
<dbReference type="PROSITE" id="PS50937">
    <property type="entry name" value="HTH_MERR_2"/>
    <property type="match status" value="1"/>
</dbReference>
<dbReference type="Gene3D" id="1.10.1660.10">
    <property type="match status" value="1"/>
</dbReference>
<evidence type="ECO:0000256" key="4">
    <source>
        <dbReference type="ARBA" id="ARBA00023163"/>
    </source>
</evidence>
<dbReference type="SUPFAM" id="SSF46955">
    <property type="entry name" value="Putative DNA-binding domain"/>
    <property type="match status" value="1"/>
</dbReference>
<keyword evidence="1" id="KW-0678">Repressor</keyword>
<dbReference type="PANTHER" id="PTHR30204">
    <property type="entry name" value="REDOX-CYCLING DRUG-SENSING TRANSCRIPTIONAL ACTIVATOR SOXR"/>
    <property type="match status" value="1"/>
</dbReference>
<evidence type="ECO:0000256" key="3">
    <source>
        <dbReference type="ARBA" id="ARBA00023125"/>
    </source>
</evidence>
<dbReference type="InterPro" id="IPR047057">
    <property type="entry name" value="MerR_fam"/>
</dbReference>
<comment type="caution">
    <text evidence="6">The sequence shown here is derived from an EMBL/GenBank/DDBJ whole genome shotgun (WGS) entry which is preliminary data.</text>
</comment>
<gene>
    <name evidence="6" type="ORF">BCR25_00710</name>
</gene>
<keyword evidence="2" id="KW-0805">Transcription regulation</keyword>
<dbReference type="GO" id="GO:0003677">
    <property type="term" value="F:DNA binding"/>
    <property type="evidence" value="ECO:0007669"/>
    <property type="project" value="UniProtKB-KW"/>
</dbReference>
<dbReference type="PROSITE" id="PS00552">
    <property type="entry name" value="HTH_MERR_1"/>
    <property type="match status" value="1"/>
</dbReference>
<name>A0A1E5H6A2_9ENTE</name>
<evidence type="ECO:0000313" key="7">
    <source>
        <dbReference type="Proteomes" id="UP000095094"/>
    </source>
</evidence>
<dbReference type="InterPro" id="IPR009061">
    <property type="entry name" value="DNA-bd_dom_put_sf"/>
</dbReference>
<dbReference type="GO" id="GO:0003700">
    <property type="term" value="F:DNA-binding transcription factor activity"/>
    <property type="evidence" value="ECO:0007669"/>
    <property type="project" value="InterPro"/>
</dbReference>
<keyword evidence="3" id="KW-0238">DNA-binding</keyword>
<accession>A0A1E5H6A2</accession>
<evidence type="ECO:0000256" key="2">
    <source>
        <dbReference type="ARBA" id="ARBA00023015"/>
    </source>
</evidence>
<evidence type="ECO:0000256" key="1">
    <source>
        <dbReference type="ARBA" id="ARBA00022491"/>
    </source>
</evidence>
<reference evidence="7" key="1">
    <citation type="submission" date="2016-09" db="EMBL/GenBank/DDBJ databases">
        <authorList>
            <person name="Gulvik C.A."/>
        </authorList>
    </citation>
    <scope>NUCLEOTIDE SEQUENCE [LARGE SCALE GENOMIC DNA]</scope>
    <source>
        <strain evidence="7">LMG 8895</strain>
    </source>
</reference>